<dbReference type="eggNOG" id="COG2834">
    <property type="taxonomic scope" value="Bacteria"/>
</dbReference>
<evidence type="ECO:0000256" key="2">
    <source>
        <dbReference type="SAM" id="SignalP"/>
    </source>
</evidence>
<dbReference type="CDD" id="cd16325">
    <property type="entry name" value="LolA"/>
    <property type="match status" value="1"/>
</dbReference>
<keyword evidence="4" id="KW-1185">Reference proteome</keyword>
<dbReference type="RefSeq" id="WP_013567917.1">
    <property type="nucleotide sequence ID" value="NC_014963.1"/>
</dbReference>
<accession>E8V029</accession>
<dbReference type="Proteomes" id="UP000006844">
    <property type="component" value="Chromosome"/>
</dbReference>
<organism evidence="3 4">
    <name type="scientific">Terriglobus saanensis (strain ATCC BAA-1853 / DSM 23119 / SP1PR4)</name>
    <dbReference type="NCBI Taxonomy" id="401053"/>
    <lineage>
        <taxon>Bacteria</taxon>
        <taxon>Pseudomonadati</taxon>
        <taxon>Acidobacteriota</taxon>
        <taxon>Terriglobia</taxon>
        <taxon>Terriglobales</taxon>
        <taxon>Acidobacteriaceae</taxon>
        <taxon>Terriglobus</taxon>
    </lineage>
</organism>
<name>E8V029_TERSS</name>
<dbReference type="AlphaFoldDB" id="E8V029"/>
<proteinExistence type="predicted"/>
<dbReference type="InterPro" id="IPR029046">
    <property type="entry name" value="LolA/LolB/LppX"/>
</dbReference>
<keyword evidence="1 2" id="KW-0732">Signal</keyword>
<dbReference type="Gene3D" id="2.50.20.10">
    <property type="entry name" value="Lipoprotein localisation LolA/LolB/LppX"/>
    <property type="match status" value="1"/>
</dbReference>
<evidence type="ECO:0000313" key="4">
    <source>
        <dbReference type="Proteomes" id="UP000006844"/>
    </source>
</evidence>
<sequence length="218" mass="24208">MKEKVRSLWLFCAFLAISPLLCAQSPDLHEIAGRVDAHYNHLTSLKLDYTERYSGMGQTRVETGTLLLKKPGRMRWNYASPAGKVFILNSKYAWFYTPGDPQAQRVAAKQLDDLRSPLRFLLGRLKIEKELTNLTIESSQNSAKIKGVPKGMEQRINAMTLACNTPTGILTGLKIEDADGSITEFSFTNLQENVPLNDADFEFVAPAGVTVIEGMPPS</sequence>
<dbReference type="EMBL" id="CP002467">
    <property type="protein sequence ID" value="ADV82184.1"/>
    <property type="molecule type" value="Genomic_DNA"/>
</dbReference>
<dbReference type="PANTHER" id="PTHR35869:SF1">
    <property type="entry name" value="OUTER-MEMBRANE LIPOPROTEIN CARRIER PROTEIN"/>
    <property type="match status" value="1"/>
</dbReference>
<dbReference type="PANTHER" id="PTHR35869">
    <property type="entry name" value="OUTER-MEMBRANE LIPOPROTEIN CARRIER PROTEIN"/>
    <property type="match status" value="1"/>
</dbReference>
<dbReference type="KEGG" id="tsa:AciPR4_1360"/>
<dbReference type="OrthoDB" id="9785727at2"/>
<dbReference type="InterPro" id="IPR004564">
    <property type="entry name" value="OM_lipoprot_carrier_LolA-like"/>
</dbReference>
<keyword evidence="3" id="KW-0449">Lipoprotein</keyword>
<dbReference type="SUPFAM" id="SSF89392">
    <property type="entry name" value="Prokaryotic lipoproteins and lipoprotein localization factors"/>
    <property type="match status" value="1"/>
</dbReference>
<feature type="chain" id="PRO_5003232240" evidence="2">
    <location>
        <begin position="24"/>
        <end position="218"/>
    </location>
</feature>
<reference evidence="3 4" key="1">
    <citation type="journal article" date="2012" name="Stand. Genomic Sci.">
        <title>Complete genome sequence of Terriglobus saanensis type strain SP1PR4(T), an Acidobacteria from tundra soil.</title>
        <authorList>
            <person name="Rawat S.R."/>
            <person name="Mannisto M.K."/>
            <person name="Starovoytov V."/>
            <person name="Goodwin L."/>
            <person name="Nolan M."/>
            <person name="Hauser L."/>
            <person name="Land M."/>
            <person name="Davenport K.W."/>
            <person name="Woyke T."/>
            <person name="Haggblom M.M."/>
        </authorList>
    </citation>
    <scope>NUCLEOTIDE SEQUENCE</scope>
    <source>
        <strain evidence="4">ATCC BAA-1853 / DSM 23119 / SP1PR4</strain>
    </source>
</reference>
<evidence type="ECO:0000256" key="1">
    <source>
        <dbReference type="ARBA" id="ARBA00022729"/>
    </source>
</evidence>
<dbReference type="Pfam" id="PF03548">
    <property type="entry name" value="LolA"/>
    <property type="match status" value="1"/>
</dbReference>
<protein>
    <submittedName>
        <fullName evidence="3">Outer membrane lipoprotein carrier protein LolA</fullName>
    </submittedName>
</protein>
<dbReference type="STRING" id="401053.AciPR4_1360"/>
<gene>
    <name evidence="3" type="ordered locus">AciPR4_1360</name>
</gene>
<evidence type="ECO:0000313" key="3">
    <source>
        <dbReference type="EMBL" id="ADV82184.1"/>
    </source>
</evidence>
<feature type="signal peptide" evidence="2">
    <location>
        <begin position="1"/>
        <end position="23"/>
    </location>
</feature>
<dbReference type="HOGENOM" id="CLU_087560_2_0_0"/>